<dbReference type="Proteomes" id="UP000008467">
    <property type="component" value="Chromosome"/>
</dbReference>
<evidence type="ECO:0000313" key="3">
    <source>
        <dbReference type="Proteomes" id="UP000008467"/>
    </source>
</evidence>
<dbReference type="EMBL" id="CP002582">
    <property type="protein sequence ID" value="ADZ84628.1"/>
    <property type="molecule type" value="Genomic_DNA"/>
</dbReference>
<feature type="transmembrane region" description="Helical" evidence="1">
    <location>
        <begin position="74"/>
        <end position="96"/>
    </location>
</feature>
<dbReference type="STRING" id="642492.Clole_2931"/>
<protein>
    <recommendedName>
        <fullName evidence="4">DUF4190 domain-containing protein</fullName>
    </recommendedName>
</protein>
<organism evidence="2 3">
    <name type="scientific">Cellulosilyticum lentocellum (strain ATCC 49066 / DSM 5427 / NCIMB 11756 / RHM5)</name>
    <name type="common">Clostridium lentocellum</name>
    <dbReference type="NCBI Taxonomy" id="642492"/>
    <lineage>
        <taxon>Bacteria</taxon>
        <taxon>Bacillati</taxon>
        <taxon>Bacillota</taxon>
        <taxon>Clostridia</taxon>
        <taxon>Lachnospirales</taxon>
        <taxon>Cellulosilyticaceae</taxon>
        <taxon>Cellulosilyticum</taxon>
    </lineage>
</organism>
<keyword evidence="1" id="KW-0472">Membrane</keyword>
<sequence length="105" mass="11215">MNTENEMLEMGVEDEWFEGGEFLPEKNSSAGATTSLVLGIISSLAWIIPIIGLPITVVGIVLGAINMKSKKHKGIAIAGFVVNIVFLAATIAKGILDIIKCFKKK</sequence>
<name>F2JLV2_CELLD</name>
<feature type="transmembrane region" description="Helical" evidence="1">
    <location>
        <begin position="36"/>
        <end position="62"/>
    </location>
</feature>
<keyword evidence="3" id="KW-1185">Reference proteome</keyword>
<gene>
    <name evidence="2" type="ordered locus">Clole_2931</name>
</gene>
<dbReference type="KEGG" id="cle:Clole_2931"/>
<evidence type="ECO:0008006" key="4">
    <source>
        <dbReference type="Google" id="ProtNLM"/>
    </source>
</evidence>
<keyword evidence="1" id="KW-0812">Transmembrane</keyword>
<accession>F2JLV2</accession>
<keyword evidence="1" id="KW-1133">Transmembrane helix</keyword>
<evidence type="ECO:0000256" key="1">
    <source>
        <dbReference type="SAM" id="Phobius"/>
    </source>
</evidence>
<proteinExistence type="predicted"/>
<dbReference type="AlphaFoldDB" id="F2JLV2"/>
<evidence type="ECO:0000313" key="2">
    <source>
        <dbReference type="EMBL" id="ADZ84628.1"/>
    </source>
</evidence>
<dbReference type="HOGENOM" id="CLU_2231770_0_0_9"/>
<reference evidence="2 3" key="1">
    <citation type="journal article" date="2011" name="J. Bacteriol.">
        <title>Complete genome sequence of the cellulose-degrading bacterium Cellulosilyticum lentocellum.</title>
        <authorList>
            <consortium name="US DOE Joint Genome Institute"/>
            <person name="Miller D.A."/>
            <person name="Suen G."/>
            <person name="Bruce D."/>
            <person name="Copeland A."/>
            <person name="Cheng J.F."/>
            <person name="Detter C."/>
            <person name="Goodwin L.A."/>
            <person name="Han C.S."/>
            <person name="Hauser L.J."/>
            <person name="Land M.L."/>
            <person name="Lapidus A."/>
            <person name="Lucas S."/>
            <person name="Meincke L."/>
            <person name="Pitluck S."/>
            <person name="Tapia R."/>
            <person name="Teshima H."/>
            <person name="Woyke T."/>
            <person name="Fox B.G."/>
            <person name="Angert E.R."/>
            <person name="Currie C.R."/>
        </authorList>
    </citation>
    <scope>NUCLEOTIDE SEQUENCE [LARGE SCALE GENOMIC DNA]</scope>
    <source>
        <strain evidence="3">ATCC 49066 / DSM 5427 / NCIMB 11756 / RHM5</strain>
    </source>
</reference>
<dbReference type="RefSeq" id="WP_013657908.1">
    <property type="nucleotide sequence ID" value="NC_015275.1"/>
</dbReference>